<dbReference type="GO" id="GO:0005778">
    <property type="term" value="C:peroxisomal membrane"/>
    <property type="evidence" value="ECO:0007669"/>
    <property type="project" value="UniProtKB-ARBA"/>
</dbReference>
<comment type="catalytic activity">
    <reaction evidence="13">
        <text>a (2E,4Z)-dienoyl-CoA + NADPH + H(+) = a 4,5-saturated-(3E)-enoyl-CoA + NADP(+)</text>
        <dbReference type="Rhea" id="RHEA:61892"/>
        <dbReference type="ChEBI" id="CHEBI:15378"/>
        <dbReference type="ChEBI" id="CHEBI:57783"/>
        <dbReference type="ChEBI" id="CHEBI:58349"/>
        <dbReference type="ChEBI" id="CHEBI:85099"/>
        <dbReference type="ChEBI" id="CHEBI:85493"/>
        <dbReference type="EC" id="1.3.1.124"/>
    </reaction>
</comment>
<keyword evidence="2" id="KW-0276">Fatty acid metabolism</keyword>
<keyword evidence="5" id="KW-0443">Lipid metabolism</keyword>
<protein>
    <recommendedName>
        <fullName evidence="10">Peroxisomal 2,4-dienoyl-CoA reductase [(3E)-enoyl-CoA-producing]</fullName>
        <ecNumber evidence="9">1.3.1.124</ecNumber>
    </recommendedName>
    <alternativeName>
        <fullName evidence="11">2,4-dienoyl-CoA reductase 2</fullName>
    </alternativeName>
</protein>
<gene>
    <name evidence="15" type="ORF">C0Q70_01230</name>
</gene>
<evidence type="ECO:0000256" key="3">
    <source>
        <dbReference type="ARBA" id="ARBA00022857"/>
    </source>
</evidence>
<dbReference type="EC" id="1.3.1.124" evidence="9"/>
<dbReference type="InterPro" id="IPR036291">
    <property type="entry name" value="NAD(P)-bd_dom_sf"/>
</dbReference>
<evidence type="ECO:0000256" key="1">
    <source>
        <dbReference type="ARBA" id="ARBA00004275"/>
    </source>
</evidence>
<dbReference type="EMBL" id="PZQS01000001">
    <property type="protein sequence ID" value="PVD38614.1"/>
    <property type="molecule type" value="Genomic_DNA"/>
</dbReference>
<evidence type="ECO:0000256" key="6">
    <source>
        <dbReference type="ARBA" id="ARBA00023140"/>
    </source>
</evidence>
<organism evidence="15 16">
    <name type="scientific">Pomacea canaliculata</name>
    <name type="common">Golden apple snail</name>
    <dbReference type="NCBI Taxonomy" id="400727"/>
    <lineage>
        <taxon>Eukaryota</taxon>
        <taxon>Metazoa</taxon>
        <taxon>Spiralia</taxon>
        <taxon>Lophotrochozoa</taxon>
        <taxon>Mollusca</taxon>
        <taxon>Gastropoda</taxon>
        <taxon>Caenogastropoda</taxon>
        <taxon>Architaenioglossa</taxon>
        <taxon>Ampullarioidea</taxon>
        <taxon>Ampullariidae</taxon>
        <taxon>Pomacea</taxon>
    </lineage>
</organism>
<dbReference type="OrthoDB" id="1393670at2759"/>
<evidence type="ECO:0000256" key="14">
    <source>
        <dbReference type="ARBA" id="ARBA00048631"/>
    </source>
</evidence>
<dbReference type="CDD" id="cd05369">
    <property type="entry name" value="TER_DECR_SDR_a"/>
    <property type="match status" value="1"/>
</dbReference>
<keyword evidence="4" id="KW-0560">Oxidoreductase</keyword>
<dbReference type="SUPFAM" id="SSF51735">
    <property type="entry name" value="NAD(P)-binding Rossmann-fold domains"/>
    <property type="match status" value="1"/>
</dbReference>
<dbReference type="Pfam" id="PF13561">
    <property type="entry name" value="adh_short_C2"/>
    <property type="match status" value="1"/>
</dbReference>
<proteinExistence type="inferred from homology"/>
<sequence>MSQTEEIVEQCLKNYTYVFQKDILKDKVAFITGGGSGICFTIAEIFMRHGCNTVIASRNFSRLQKSAKTLSYVTGQRCLPVQMDVRQSQTILSAVDAALKEFGKIDYLINGAAGNFLCALDRMSFNAFKTVMDIDALGTFNVSKVVFDNYFKEHGGVIINITATLHFRGQALQGHAGPAKAAIEAMTRHMAVEWGQHGIRVMCVAPGPIADTEGLRKLGGGLFPERLKFIEENIPIQRIGERVDIADICLFLVTPAAALLTGTVVVADGGCWLTDDNGLARMKLVKSVL</sequence>
<evidence type="ECO:0000256" key="7">
    <source>
        <dbReference type="ARBA" id="ARBA00025787"/>
    </source>
</evidence>
<dbReference type="Proteomes" id="UP000245119">
    <property type="component" value="Linkage Group LG1"/>
</dbReference>
<dbReference type="GO" id="GO:0008670">
    <property type="term" value="F:2,4-dienoyl-CoA reductase (NADPH) activity"/>
    <property type="evidence" value="ECO:0007669"/>
    <property type="project" value="InterPro"/>
</dbReference>
<comment type="subcellular location">
    <subcellularLocation>
        <location evidence="1">Peroxisome</location>
    </subcellularLocation>
</comment>
<evidence type="ECO:0000256" key="13">
    <source>
        <dbReference type="ARBA" id="ARBA00048340"/>
    </source>
</evidence>
<keyword evidence="3" id="KW-0521">NADP</keyword>
<name>A0A2T7PYW8_POMCA</name>
<evidence type="ECO:0000256" key="4">
    <source>
        <dbReference type="ARBA" id="ARBA00023002"/>
    </source>
</evidence>
<dbReference type="PANTHER" id="PTHR43296">
    <property type="entry name" value="PEROXISOMAL 2,4-DIENOYL-COA REDUCTASE"/>
    <property type="match status" value="1"/>
</dbReference>
<dbReference type="PRINTS" id="PR00081">
    <property type="entry name" value="GDHRDH"/>
</dbReference>
<dbReference type="GO" id="GO:0009062">
    <property type="term" value="P:fatty acid catabolic process"/>
    <property type="evidence" value="ECO:0007669"/>
    <property type="project" value="InterPro"/>
</dbReference>
<dbReference type="Gene3D" id="3.40.50.720">
    <property type="entry name" value="NAD(P)-binding Rossmann-like Domain"/>
    <property type="match status" value="1"/>
</dbReference>
<comment type="subunit">
    <text evidence="8">Monomer, dimer and oligomer.</text>
</comment>
<evidence type="ECO:0000256" key="2">
    <source>
        <dbReference type="ARBA" id="ARBA00022832"/>
    </source>
</evidence>
<evidence type="ECO:0000256" key="9">
    <source>
        <dbReference type="ARBA" id="ARBA00026117"/>
    </source>
</evidence>
<comment type="caution">
    <text evidence="15">The sequence shown here is derived from an EMBL/GenBank/DDBJ whole genome shotgun (WGS) entry which is preliminary data.</text>
</comment>
<evidence type="ECO:0000256" key="8">
    <source>
        <dbReference type="ARBA" id="ARBA00025939"/>
    </source>
</evidence>
<comment type="similarity">
    <text evidence="7">Belongs to the short-chain dehydrogenases/reductases (SDR) family. 2,4-dienoyl-CoA reductase subfamily.</text>
</comment>
<dbReference type="FunFam" id="3.40.50.720:FF:000477">
    <property type="entry name" value="Peroxisomal 2,4-dienoyl-CoA reductase"/>
    <property type="match status" value="1"/>
</dbReference>
<dbReference type="PANTHER" id="PTHR43296:SF2">
    <property type="entry name" value="PEROXISOMAL 2,4-DIENOYL-COA REDUCTASE [(3E)-ENOYL-COA-PRODUCING]"/>
    <property type="match status" value="1"/>
</dbReference>
<keyword evidence="6" id="KW-0576">Peroxisome</keyword>
<accession>A0A2T7PYW8</accession>
<evidence type="ECO:0000256" key="10">
    <source>
        <dbReference type="ARBA" id="ARBA00026221"/>
    </source>
</evidence>
<evidence type="ECO:0000256" key="11">
    <source>
        <dbReference type="ARBA" id="ARBA00030890"/>
    </source>
</evidence>
<dbReference type="AlphaFoldDB" id="A0A2T7PYW8"/>
<comment type="catalytic activity">
    <reaction evidence="12">
        <text>a (2E,4E)-dienoyl-CoA + NADPH + H(+) = a 4,5-saturated-(3E)-enoyl-CoA + NADP(+)</text>
        <dbReference type="Rhea" id="RHEA:45912"/>
        <dbReference type="ChEBI" id="CHEBI:15378"/>
        <dbReference type="ChEBI" id="CHEBI:57783"/>
        <dbReference type="ChEBI" id="CHEBI:58349"/>
        <dbReference type="ChEBI" id="CHEBI:85101"/>
        <dbReference type="ChEBI" id="CHEBI:85493"/>
        <dbReference type="EC" id="1.3.1.124"/>
    </reaction>
</comment>
<evidence type="ECO:0000313" key="15">
    <source>
        <dbReference type="EMBL" id="PVD38614.1"/>
    </source>
</evidence>
<dbReference type="STRING" id="400727.A0A2T7PYW8"/>
<dbReference type="InterPro" id="IPR045017">
    <property type="entry name" value="DECR2-like"/>
</dbReference>
<reference evidence="15 16" key="1">
    <citation type="submission" date="2018-04" db="EMBL/GenBank/DDBJ databases">
        <title>The genome of golden apple snail Pomacea canaliculata provides insight into stress tolerance and invasive adaptation.</title>
        <authorList>
            <person name="Liu C."/>
            <person name="Liu B."/>
            <person name="Ren Y."/>
            <person name="Zhang Y."/>
            <person name="Wang H."/>
            <person name="Li S."/>
            <person name="Jiang F."/>
            <person name="Yin L."/>
            <person name="Zhang G."/>
            <person name="Qian W."/>
            <person name="Fan W."/>
        </authorList>
    </citation>
    <scope>NUCLEOTIDE SEQUENCE [LARGE SCALE GENOMIC DNA]</scope>
    <source>
        <strain evidence="15">SZHN2017</strain>
        <tissue evidence="15">Muscle</tissue>
    </source>
</reference>
<comment type="catalytic activity">
    <reaction evidence="14">
        <text>(2E,4Z,7Z,10Z,13Z,16Z,19Z)-docosaheptaenoyl-CoA + NADPH + H(+) = (3E,7Z,10Z,13Z,16Z,19Z)-docosahexaenoyl-CoA + NADP(+)</text>
        <dbReference type="Rhea" id="RHEA:44920"/>
        <dbReference type="ChEBI" id="CHEBI:15378"/>
        <dbReference type="ChEBI" id="CHEBI:57783"/>
        <dbReference type="ChEBI" id="CHEBI:58349"/>
        <dbReference type="ChEBI" id="CHEBI:77559"/>
        <dbReference type="ChEBI" id="CHEBI:84791"/>
    </reaction>
</comment>
<evidence type="ECO:0000313" key="16">
    <source>
        <dbReference type="Proteomes" id="UP000245119"/>
    </source>
</evidence>
<evidence type="ECO:0000256" key="5">
    <source>
        <dbReference type="ARBA" id="ARBA00023098"/>
    </source>
</evidence>
<evidence type="ECO:0000256" key="12">
    <source>
        <dbReference type="ARBA" id="ARBA00048009"/>
    </source>
</evidence>
<dbReference type="OMA" id="MQAHVCA"/>
<keyword evidence="16" id="KW-1185">Reference proteome</keyword>
<dbReference type="InterPro" id="IPR002347">
    <property type="entry name" value="SDR_fam"/>
</dbReference>